<proteinExistence type="predicted"/>
<keyword evidence="3" id="KW-1185">Reference proteome</keyword>
<feature type="region of interest" description="Disordered" evidence="1">
    <location>
        <begin position="150"/>
        <end position="241"/>
    </location>
</feature>
<dbReference type="OrthoDB" id="2690066at2759"/>
<protein>
    <submittedName>
        <fullName evidence="2">Uncharacterized protein</fullName>
    </submittedName>
</protein>
<feature type="compositionally biased region" description="Low complexity" evidence="1">
    <location>
        <begin position="322"/>
        <end position="337"/>
    </location>
</feature>
<dbReference type="EMBL" id="SGPL01000177">
    <property type="protein sequence ID" value="THH16043.1"/>
    <property type="molecule type" value="Genomic_DNA"/>
</dbReference>
<evidence type="ECO:0000313" key="3">
    <source>
        <dbReference type="Proteomes" id="UP000310158"/>
    </source>
</evidence>
<comment type="caution">
    <text evidence="2">The sequence shown here is derived from an EMBL/GenBank/DDBJ whole genome shotgun (WGS) entry which is preliminary data.</text>
</comment>
<feature type="compositionally biased region" description="Pro residues" evidence="1">
    <location>
        <begin position="480"/>
        <end position="495"/>
    </location>
</feature>
<feature type="region of interest" description="Disordered" evidence="1">
    <location>
        <begin position="458"/>
        <end position="527"/>
    </location>
</feature>
<feature type="region of interest" description="Disordered" evidence="1">
    <location>
        <begin position="255"/>
        <end position="282"/>
    </location>
</feature>
<gene>
    <name evidence="2" type="ORF">EW146_g4539</name>
</gene>
<evidence type="ECO:0000313" key="2">
    <source>
        <dbReference type="EMBL" id="THH16043.1"/>
    </source>
</evidence>
<accession>A0A4V3XF42</accession>
<feature type="compositionally biased region" description="Polar residues" evidence="1">
    <location>
        <begin position="342"/>
        <end position="359"/>
    </location>
</feature>
<feature type="compositionally biased region" description="Low complexity" evidence="1">
    <location>
        <begin position="516"/>
        <end position="527"/>
    </location>
</feature>
<dbReference type="AlphaFoldDB" id="A0A4V3XF42"/>
<evidence type="ECO:0000256" key="1">
    <source>
        <dbReference type="SAM" id="MobiDB-lite"/>
    </source>
</evidence>
<dbReference type="Proteomes" id="UP000310158">
    <property type="component" value="Unassembled WGS sequence"/>
</dbReference>
<feature type="compositionally biased region" description="Low complexity" evidence="1">
    <location>
        <begin position="392"/>
        <end position="410"/>
    </location>
</feature>
<organism evidence="2 3">
    <name type="scientific">Bondarzewia mesenterica</name>
    <dbReference type="NCBI Taxonomy" id="1095465"/>
    <lineage>
        <taxon>Eukaryota</taxon>
        <taxon>Fungi</taxon>
        <taxon>Dikarya</taxon>
        <taxon>Basidiomycota</taxon>
        <taxon>Agaricomycotina</taxon>
        <taxon>Agaricomycetes</taxon>
        <taxon>Russulales</taxon>
        <taxon>Bondarzewiaceae</taxon>
        <taxon>Bondarzewia</taxon>
    </lineage>
</organism>
<reference evidence="2 3" key="1">
    <citation type="submission" date="2019-02" db="EMBL/GenBank/DDBJ databases">
        <title>Genome sequencing of the rare red list fungi Bondarzewia mesenterica.</title>
        <authorList>
            <person name="Buettner E."/>
            <person name="Kellner H."/>
        </authorList>
    </citation>
    <scope>NUCLEOTIDE SEQUENCE [LARGE SCALE GENOMIC DNA]</scope>
    <source>
        <strain evidence="2 3">DSM 108281</strain>
    </source>
</reference>
<name>A0A4V3XF42_9AGAM</name>
<feature type="region of interest" description="Disordered" evidence="1">
    <location>
        <begin position="298"/>
        <end position="443"/>
    </location>
</feature>
<sequence length="745" mass="81233">MTSQRRPANSNTNDDHRHSNVLRASVLDAALLLGIGTSRTVENWMFDSVEEGDEEECLCASLDQAVSIVHVLVPRYLYITVVQRLLHIVQNIISPGLTSASTATSEESSLSPFILPPNGTRENDLIVSKPSEPTFLHVVDDTEQHSLIHFADKPTSSTSQPPKHNKLRKLRRDGYESDAGYMSDAGKEKNKEKKRNKKKDKAGADTDYETDSGHVSTKDRSKTFRKATKPSLPDGGDVPDAGFLSEASLKKKRSFFRLNTKLPKKSRSKDLSTPVPSIPAVPPLPALSLPIADMFSVSSASSTLDEDSRSVTPIPGLPRDFGGSASSVAETVSTSESIRSLPPNSSKETISHSQSSMESTRGREHRVRFTASTQFAKAGDWENNNSPLRPKISLPITSSLSPLSSGTSSPQPFLARSMGSRRVPSPLMLPKSESPMRATPSPISSDYYIVPSSEFIVPSPSPMRRSPMPSPRGHFAHYDLPPPSPPPQGPLPQVPAEPAISHIHAPPTAFGWGGHIPSRAPSPSPSLLAQPIQRGRAAPFPSRPILPRDESTQLIRRTSLSQRARMMARRSFAEDDSDIGTDAEGRGQRGVQFLLPDAEIRRANSELSFHGPSTFVPPQITVEDEEVRPDVAQFFFGNQGAGGPTAHSIADDGHSGYFDDDKSVYPDDARTLGTLGNGSTVTIDSYYFNSSNKSVRESVWSKRASFLDDERSGQMREMFVKRVEEMYSTGGPEKDGIPPVPKLPF</sequence>